<feature type="compositionally biased region" description="Low complexity" evidence="1">
    <location>
        <begin position="614"/>
        <end position="635"/>
    </location>
</feature>
<dbReference type="InterPro" id="IPR013783">
    <property type="entry name" value="Ig-like_fold"/>
</dbReference>
<dbReference type="EMBL" id="JALJOT010000001">
    <property type="protein sequence ID" value="KAK9918530.1"/>
    <property type="molecule type" value="Genomic_DNA"/>
</dbReference>
<dbReference type="SUPFAM" id="SSF49452">
    <property type="entry name" value="Starch-binding domain-like"/>
    <property type="match status" value="1"/>
</dbReference>
<evidence type="ECO:0000259" key="2">
    <source>
        <dbReference type="PROSITE" id="PS51166"/>
    </source>
</evidence>
<sequence length="1084" mass="109620">MQTIQQRQPGCEAQGLLRSPALGARRKPFQSGTTRASADACHRRIASVRCHNFLPGGSFILRPVVPGSLQRSGLPRRRTAFKCEASSASTVRIVTQHEVAFGEVVKVVGTQEQLGAWDPAAAPGLIWAEGNKWSVDLQLPPGAYEFKLLVVREDGSAAEWEPGSNREITVEEAGDSVIEADCRWSDTAATVLSVDGKAGSTTPPASESDGAAVQVEAAEAEAESAGTTLSEIEPSPPATDPPAANQASEVPEDSEPVMPGDAQKPVGEIQQDNAENALEAATEPEGELEETKASLDADTPTVPGGADEWGPAGGGEMGSVDEADVEKQERSEVQERWADNIEQAPSSDSPAEPHSADTDVPSGNSSPAAEASAPASASEELEATGGVLTLEAQGETVAEAAAGPVAAAKFEADPTPEQIASGTLEVAAESGAKVADAVGGPVAQAVFKTDGAPSESGGPPAGLQVFIGTLGLFAVPVVAWSLYTLNTTGCGLPPGPGGSLGALEGVSYLTLLGLTGWSIGMKATTSKGLPPGPGGLLGAAEGLSYLTLAAGAVVLALQVKNYGYVPSALPDAKCFGGDGPKSPSDITRSLADAFASASEDAPPLSGSLQAAARSGQDSSFGDAAASSSRAAAPEAGGQGTTVALGWLRPLQPSTGLSMRLQRPANAAISELAATKSDPPVAPADAAVGQAVQGAKRKINNVVNSQQDRLEEVYSGALDGLSGADIAPAVEELENLFSRLARVVGDVLPNLSQRLTGIFSGAEKTAVSGWLSGAVDRLHSAGSISEAPTTREQVGLQLASPAEGIGGSLTAMADRAAPVHSRGHVDAFSFDRGLFQQMDERLPEGGGYGGWTGGAQSSSQPRIVQVAFDLSDLAVSADIGFTAAATNAVSAAVNVNSQLTEQVIAPLRAAAGDVRRITDEIARLAAAIDGEAAAAGRRAEIAQSAEALQAALGSAKEKVSGANSGLPTLVAQLQDAVAALKQACPPEGVQKDKVSGVVGKLEAATAVLREAAESGEVTNSLQSAQKQVEALELPGAGARAASETEPALASIEKAVDGLHSVLGELDAAVGAAKDISAPSAPPLKD</sequence>
<proteinExistence type="predicted"/>
<evidence type="ECO:0000313" key="3">
    <source>
        <dbReference type="EMBL" id="KAK9918530.1"/>
    </source>
</evidence>
<feature type="compositionally biased region" description="Basic and acidic residues" evidence="1">
    <location>
        <begin position="325"/>
        <end position="339"/>
    </location>
</feature>
<gene>
    <name evidence="3" type="ORF">WJX75_004801</name>
</gene>
<keyword evidence="4" id="KW-1185">Reference proteome</keyword>
<reference evidence="3 4" key="1">
    <citation type="journal article" date="2024" name="Nat. Commun.">
        <title>Phylogenomics reveals the evolutionary origins of lichenization in chlorophyte algae.</title>
        <authorList>
            <person name="Puginier C."/>
            <person name="Libourel C."/>
            <person name="Otte J."/>
            <person name="Skaloud P."/>
            <person name="Haon M."/>
            <person name="Grisel S."/>
            <person name="Petersen M."/>
            <person name="Berrin J.G."/>
            <person name="Delaux P.M."/>
            <person name="Dal Grande F."/>
            <person name="Keller J."/>
        </authorList>
    </citation>
    <scope>NUCLEOTIDE SEQUENCE [LARGE SCALE GENOMIC DNA]</scope>
    <source>
        <strain evidence="3 4">SAG 216-7</strain>
    </source>
</reference>
<dbReference type="InterPro" id="IPR002044">
    <property type="entry name" value="CBM20"/>
</dbReference>
<protein>
    <recommendedName>
        <fullName evidence="2">CBM20 domain-containing protein</fullName>
    </recommendedName>
</protein>
<dbReference type="PROSITE" id="PS51166">
    <property type="entry name" value="CBM20"/>
    <property type="match status" value="1"/>
</dbReference>
<evidence type="ECO:0000256" key="1">
    <source>
        <dbReference type="SAM" id="MobiDB-lite"/>
    </source>
</evidence>
<feature type="region of interest" description="Disordered" evidence="1">
    <location>
        <begin position="598"/>
        <end position="638"/>
    </location>
</feature>
<dbReference type="Pfam" id="PF00686">
    <property type="entry name" value="CBM_20"/>
    <property type="match status" value="1"/>
</dbReference>
<dbReference type="Proteomes" id="UP001491310">
    <property type="component" value="Unassembled WGS sequence"/>
</dbReference>
<dbReference type="Gene3D" id="2.60.40.10">
    <property type="entry name" value="Immunoglobulins"/>
    <property type="match status" value="1"/>
</dbReference>
<organism evidence="3 4">
    <name type="scientific">Coccomyxa subellipsoidea</name>
    <dbReference type="NCBI Taxonomy" id="248742"/>
    <lineage>
        <taxon>Eukaryota</taxon>
        <taxon>Viridiplantae</taxon>
        <taxon>Chlorophyta</taxon>
        <taxon>core chlorophytes</taxon>
        <taxon>Trebouxiophyceae</taxon>
        <taxon>Trebouxiophyceae incertae sedis</taxon>
        <taxon>Coccomyxaceae</taxon>
        <taxon>Coccomyxa</taxon>
    </lineage>
</organism>
<dbReference type="PANTHER" id="PTHR37231:SF2">
    <property type="entry name" value="EXPRESSED PROTEIN"/>
    <property type="match status" value="1"/>
</dbReference>
<name>A0ABR2Z3I1_9CHLO</name>
<dbReference type="PANTHER" id="PTHR37231">
    <property type="entry name" value="EXPRESSED PROTEIN"/>
    <property type="match status" value="1"/>
</dbReference>
<feature type="region of interest" description="Disordered" evidence="1">
    <location>
        <begin position="195"/>
        <end position="381"/>
    </location>
</feature>
<accession>A0ABR2Z3I1</accession>
<feature type="domain" description="CBM20" evidence="2">
    <location>
        <begin position="83"/>
        <end position="186"/>
    </location>
</feature>
<dbReference type="CDD" id="cd05467">
    <property type="entry name" value="CBM20"/>
    <property type="match status" value="1"/>
</dbReference>
<comment type="caution">
    <text evidence="3">The sequence shown here is derived from an EMBL/GenBank/DDBJ whole genome shotgun (WGS) entry which is preliminary data.</text>
</comment>
<evidence type="ECO:0000313" key="4">
    <source>
        <dbReference type="Proteomes" id="UP001491310"/>
    </source>
</evidence>
<feature type="compositionally biased region" description="Low complexity" evidence="1">
    <location>
        <begin position="365"/>
        <end position="378"/>
    </location>
</feature>
<dbReference type="InterPro" id="IPR013784">
    <property type="entry name" value="Carb-bd-like_fold"/>
</dbReference>
<dbReference type="SMART" id="SM01065">
    <property type="entry name" value="CBM_2"/>
    <property type="match status" value="1"/>
</dbReference>